<dbReference type="RefSeq" id="WP_141428114.1">
    <property type="nucleotide sequence ID" value="NZ_AP019736.1"/>
</dbReference>
<keyword evidence="3" id="KW-0326">Glycosidase</keyword>
<evidence type="ECO:0000256" key="1">
    <source>
        <dbReference type="ARBA" id="ARBA00007401"/>
    </source>
</evidence>
<dbReference type="Proteomes" id="UP000319374">
    <property type="component" value="Chromosome"/>
</dbReference>
<dbReference type="GeneID" id="98672897"/>
<dbReference type="InterPro" id="IPR017853">
    <property type="entry name" value="GH"/>
</dbReference>
<feature type="domain" description="Beta-mannosidase-like galactose-binding" evidence="9">
    <location>
        <begin position="102"/>
        <end position="265"/>
    </location>
</feature>
<evidence type="ECO:0000313" key="10">
    <source>
        <dbReference type="EMBL" id="BBL06280.1"/>
    </source>
</evidence>
<dbReference type="Gene3D" id="3.20.20.80">
    <property type="entry name" value="Glycosidases"/>
    <property type="match status" value="1"/>
</dbReference>
<evidence type="ECO:0000256" key="4">
    <source>
        <dbReference type="SAM" id="MobiDB-lite"/>
    </source>
</evidence>
<accession>A0A4Y1WZB6</accession>
<dbReference type="SUPFAM" id="SSF49785">
    <property type="entry name" value="Galactose-binding domain-like"/>
    <property type="match status" value="1"/>
</dbReference>
<dbReference type="PANTHER" id="PTHR43536:SF1">
    <property type="entry name" value="MANNOSYLGLYCOPROTEIN ENDO-BETA-MANNOSIDASE"/>
    <property type="match status" value="1"/>
</dbReference>
<keyword evidence="2 10" id="KW-0378">Hydrolase</keyword>
<feature type="signal peptide" evidence="5">
    <location>
        <begin position="1"/>
        <end position="18"/>
    </location>
</feature>
<feature type="region of interest" description="Disordered" evidence="4">
    <location>
        <begin position="25"/>
        <end position="62"/>
    </location>
</feature>
<name>A0A4Y1WZB6_9BACT</name>
<evidence type="ECO:0000259" key="9">
    <source>
        <dbReference type="Pfam" id="PF22666"/>
    </source>
</evidence>
<dbReference type="InterPro" id="IPR041351">
    <property type="entry name" value="Ig_GlcNase"/>
</dbReference>
<protein>
    <submittedName>
        <fullName evidence="10">Glycosyl hydrolase</fullName>
    </submittedName>
</protein>
<evidence type="ECO:0000256" key="3">
    <source>
        <dbReference type="ARBA" id="ARBA00023295"/>
    </source>
</evidence>
<dbReference type="OrthoDB" id="9801077at2"/>
<keyword evidence="11" id="KW-1185">Reference proteome</keyword>
<feature type="domain" description="Exo-beta-D-glucosaminidase Ig-fold" evidence="8">
    <location>
        <begin position="848"/>
        <end position="944"/>
    </location>
</feature>
<evidence type="ECO:0000256" key="2">
    <source>
        <dbReference type="ARBA" id="ARBA00022801"/>
    </source>
</evidence>
<dbReference type="Pfam" id="PF22666">
    <property type="entry name" value="Glyco_hydro_2_N2"/>
    <property type="match status" value="1"/>
</dbReference>
<dbReference type="InterPro" id="IPR013783">
    <property type="entry name" value="Ig-like_fold"/>
</dbReference>
<dbReference type="Pfam" id="PF02836">
    <property type="entry name" value="Glyco_hydro_2_C"/>
    <property type="match status" value="1"/>
</dbReference>
<dbReference type="InterPro" id="IPR008979">
    <property type="entry name" value="Galactose-bd-like_sf"/>
</dbReference>
<organism evidence="10 11">
    <name type="scientific">Alistipes dispar</name>
    <dbReference type="NCBI Taxonomy" id="2585119"/>
    <lineage>
        <taxon>Bacteria</taxon>
        <taxon>Pseudomonadati</taxon>
        <taxon>Bacteroidota</taxon>
        <taxon>Bacteroidia</taxon>
        <taxon>Bacteroidales</taxon>
        <taxon>Rikenellaceae</taxon>
        <taxon>Alistipes</taxon>
    </lineage>
</organism>
<dbReference type="EMBL" id="AP019736">
    <property type="protein sequence ID" value="BBL06280.1"/>
    <property type="molecule type" value="Genomic_DNA"/>
</dbReference>
<evidence type="ECO:0000313" key="11">
    <source>
        <dbReference type="Proteomes" id="UP000319374"/>
    </source>
</evidence>
<dbReference type="SUPFAM" id="SSF49303">
    <property type="entry name" value="beta-Galactosidase/glucuronidase domain"/>
    <property type="match status" value="3"/>
</dbReference>
<dbReference type="InterPro" id="IPR036156">
    <property type="entry name" value="Beta-gal/glucu_dom_sf"/>
</dbReference>
<dbReference type="InterPro" id="IPR006102">
    <property type="entry name" value="Ig-like_GH2"/>
</dbReference>
<evidence type="ECO:0000256" key="5">
    <source>
        <dbReference type="SAM" id="SignalP"/>
    </source>
</evidence>
<sequence>MRLNIGLAMLSLSLLSFAEDAEAQKTAQPLPPTNFGLVVPQPESELPKSETPPQQAVPKAKRPVEVRLEKSDDATWTLAGGWEMTDADRVVAEGGSLFSPAYDTSGWYNAVVPGTVLTTLVDAGVYPDPYYGLNNMAIPESLCRTEWWYRIRFDKPADVAGRRVWLNFEGINYRADVWLNGRKLGDIRGAFVEGLFDVTECFSDHNVLAVKIYPPYNPGIPHEQSKAAGRGPNGGQLCLDGPTFISSEGWDWIPGIRDRNIGIWQDVTLAYTGDVTLAYPQVVTDLPLPDTSSADVTVRMEMTNHAAVGRHVVLCGRIDGVTEFEYPVELAAGESRTVSVSPAEIPGLHLENPRLWWPNGYGDQAMYDLDLRVKCGGAESDVRRVRFGVREFSYELTADTPRGEEIRFEFQPTNDVRDGEPLFDTFHRRVVQQDVVVPALREGVDVSRLRRIGKDATSPYLVLRCNGVRIFCRGGNWGMDDGMKRVSRERLEPAFRLHREEGFNMVRNWTGESTEEIFYTLCDEYGMLVWNDFWISTEGSNLNVNDEDLFIENARQTVKRFRNHPSIAVWCPRNEGYATPTMAPRLERLIAGEDGTRFYSPNSRYMNLRTSGPWHYIDEKEYFAVQACGFTTELGSPSVPTAESMRKFIPESERWPISDTWYYHDLHFGLPEYCQAVDDLYGKAESLDDFCRKAQLINYDSHRAMLEAWNSRMWNSASGVLLWMSHPAWPSLEWQTYSWDFETHGSFYGCRKACEKLHVQANPHDGQVLVVNTTRNDCRRARVVVSRYTFDGKRLDGLSENVAVIAANGVTPVTVLQPLPGDPCHLLRLELFVEGKRVSVNDYLRSADRNFTALNGVAAPELKARLLESHDEAGSRCVRVEVANTASTTAVAVKFNIRKAESGEAVLPAYISEGYIHLLPGERRIVEAEFPAADDTVFSAEGYNFDRKTLLSL</sequence>
<proteinExistence type="inferred from homology"/>
<dbReference type="GO" id="GO:0004553">
    <property type="term" value="F:hydrolase activity, hydrolyzing O-glycosyl compounds"/>
    <property type="evidence" value="ECO:0007669"/>
    <property type="project" value="InterPro"/>
</dbReference>
<dbReference type="InterPro" id="IPR043534">
    <property type="entry name" value="EBDG/EBM"/>
</dbReference>
<dbReference type="InterPro" id="IPR006103">
    <property type="entry name" value="Glyco_hydro_2_cat"/>
</dbReference>
<dbReference type="InterPro" id="IPR054593">
    <property type="entry name" value="Beta-mannosidase-like_N2"/>
</dbReference>
<reference evidence="11" key="1">
    <citation type="submission" date="2019-06" db="EMBL/GenBank/DDBJ databases">
        <title>Alistipes onderdonkii subsp. vulgaris subsp. nov., Alistipes dispar sp. nov. and Alistipes communis sp. nov., isolated from human faeces, and creation of Alistipes onderdonkii subsp. onderdonkii subsp. nov.</title>
        <authorList>
            <person name="Sakamoto M."/>
            <person name="Ikeyama N."/>
            <person name="Ogata Y."/>
            <person name="Suda W."/>
            <person name="Iino T."/>
            <person name="Hattori M."/>
            <person name="Ohkuma M."/>
        </authorList>
    </citation>
    <scope>NUCLEOTIDE SEQUENCE [LARGE SCALE GENOMIC DNA]</scope>
    <source>
        <strain evidence="11">5CPEGH6</strain>
    </source>
</reference>
<dbReference type="Pfam" id="PF00703">
    <property type="entry name" value="Glyco_hydro_2"/>
    <property type="match status" value="1"/>
</dbReference>
<dbReference type="AlphaFoldDB" id="A0A4Y1WZB6"/>
<feature type="domain" description="Glycoside hydrolase family 2 immunoglobulin-like beta-sandwich" evidence="6">
    <location>
        <begin position="288"/>
        <end position="390"/>
    </location>
</feature>
<keyword evidence="5" id="KW-0732">Signal</keyword>
<feature type="domain" description="Glycoside hydrolase family 2 catalytic" evidence="7">
    <location>
        <begin position="484"/>
        <end position="598"/>
    </location>
</feature>
<feature type="chain" id="PRO_5021269280" evidence="5">
    <location>
        <begin position="19"/>
        <end position="953"/>
    </location>
</feature>
<dbReference type="KEGG" id="ada:A5CPEGH6_09180"/>
<evidence type="ECO:0000259" key="7">
    <source>
        <dbReference type="Pfam" id="PF02836"/>
    </source>
</evidence>
<dbReference type="PANTHER" id="PTHR43536">
    <property type="entry name" value="MANNOSYLGLYCOPROTEIN ENDO-BETA-MANNOSIDASE"/>
    <property type="match status" value="1"/>
</dbReference>
<evidence type="ECO:0000259" key="6">
    <source>
        <dbReference type="Pfam" id="PF00703"/>
    </source>
</evidence>
<dbReference type="SUPFAM" id="SSF51445">
    <property type="entry name" value="(Trans)glycosidases"/>
    <property type="match status" value="1"/>
</dbReference>
<gene>
    <name evidence="10" type="ORF">A5CPEGH6_09180</name>
</gene>
<dbReference type="Gene3D" id="2.60.120.260">
    <property type="entry name" value="Galactose-binding domain-like"/>
    <property type="match status" value="1"/>
</dbReference>
<dbReference type="Gene3D" id="2.60.40.10">
    <property type="entry name" value="Immunoglobulins"/>
    <property type="match status" value="3"/>
</dbReference>
<dbReference type="GO" id="GO:0005975">
    <property type="term" value="P:carbohydrate metabolic process"/>
    <property type="evidence" value="ECO:0007669"/>
    <property type="project" value="InterPro"/>
</dbReference>
<comment type="similarity">
    <text evidence="1">Belongs to the glycosyl hydrolase 2 family.</text>
</comment>
<evidence type="ECO:0000259" key="8">
    <source>
        <dbReference type="Pfam" id="PF18368"/>
    </source>
</evidence>
<dbReference type="Pfam" id="PF18368">
    <property type="entry name" value="Ig_GlcNase"/>
    <property type="match status" value="1"/>
</dbReference>